<gene>
    <name evidence="3" type="ORF">MFU01_07230</name>
    <name evidence="4" type="ORF">SAMN05443572_101766</name>
</gene>
<protein>
    <submittedName>
        <fullName evidence="3">Uncharacterized protein</fullName>
    </submittedName>
</protein>
<evidence type="ECO:0000256" key="1">
    <source>
        <dbReference type="SAM" id="Coils"/>
    </source>
</evidence>
<keyword evidence="5" id="KW-1185">Reference proteome</keyword>
<evidence type="ECO:0000313" key="5">
    <source>
        <dbReference type="Proteomes" id="UP000183760"/>
    </source>
</evidence>
<evidence type="ECO:0000313" key="6">
    <source>
        <dbReference type="Proteomes" id="UP000321514"/>
    </source>
</evidence>
<name>A0A511SUU2_MYXFU</name>
<dbReference type="EMBL" id="FOIB01000001">
    <property type="protein sequence ID" value="SES98796.1"/>
    <property type="molecule type" value="Genomic_DNA"/>
</dbReference>
<sequence>MAPSWDNGAVRGVRVRCPGCTRFNPPGVRCPSCACGPVAPEHYGAARMLLHAGVDRFALTGRLEALEPGLARQLAAQYAAQWAGALRIVEDARRCEAFLTLGGFVEEAEDRWADVLPWSQPPASRDAAPEEDDPLEALYQRSEDPGVRQLAALAAVNRGRPSRELYSAAQGALYADGLARLEAALALTRWRVWFVAPSGRPQRELIARHARDVFANHPEHAARAAVAWVRATGKAPEVDLLLALREGLRAQDEDIAFECALVLEDELGLLAALGSGAEDRAALSPGDENRAALGSGAESRAASDSGAEDRAASDSDAEDRAVSDSGAEGRAALRSRDEDKAARNADDEDRAALAARTLASMGAPALLPVLRETRSAVLAREVMRRWPAPASWDVVDALLTISSGFDVKLIQALTQWAPQTPFMRLAPEVRERWRQWAHDSLGALPAPHVLRMLEWVRDGDEAPDDASARAFQRAAAQALSSASSSERAELLHSRALVDFLVHGDVEELALVHTWARDAACAAPLLELLVSLPGRLRRERPAPGRCARLLMAAWERPARSTILAPLNKAVRSWSGISGRDELIDAVWLRFQCHPAERAELLAVFEPWRQELWERQLAAQPDAIAIFETWWRVDSQKRLPELVSFLVENAPSDTLPERLPFVWAAAEARVDAWPRSTSHAVFLAAAPLAGALRSGHDALVPDAERFLAWFPGFEARVLAASSPEAESSYQRDLLEDLHVEVRLMREALERRAEEAEALRQAELRKRVEESRRRDQERQLELARLEVEAAALEAARARAEQEAHQARLADALARLGPRPAQLRRFDASPQVELLPIDVEVIFPGATMASVLDYSRILKALSGDGDWMELLAANGMSMTSWGTEARAWSEAMIRRPELSLRFSQLFHARWS</sequence>
<comment type="caution">
    <text evidence="3">The sequence shown here is derived from an EMBL/GenBank/DDBJ whole genome shotgun (WGS) entry which is preliminary data.</text>
</comment>
<dbReference type="Proteomes" id="UP000321514">
    <property type="component" value="Unassembled WGS sequence"/>
</dbReference>
<proteinExistence type="predicted"/>
<keyword evidence="1" id="KW-0175">Coiled coil</keyword>
<dbReference type="Proteomes" id="UP000183760">
    <property type="component" value="Unassembled WGS sequence"/>
</dbReference>
<dbReference type="RefSeq" id="WP_074949070.1">
    <property type="nucleotide sequence ID" value="NZ_BJXR01000011.1"/>
</dbReference>
<reference evidence="4 5" key="1">
    <citation type="submission" date="2016-10" db="EMBL/GenBank/DDBJ databases">
        <authorList>
            <person name="Varghese N."/>
            <person name="Submissions S."/>
        </authorList>
    </citation>
    <scope>NUCLEOTIDE SEQUENCE [LARGE SCALE GENOMIC DNA]</scope>
    <source>
        <strain evidence="4 5">DSM 16525</strain>
    </source>
</reference>
<dbReference type="EMBL" id="BJXR01000011">
    <property type="protein sequence ID" value="GEN05686.1"/>
    <property type="molecule type" value="Genomic_DNA"/>
</dbReference>
<dbReference type="OrthoDB" id="5477979at2"/>
<evidence type="ECO:0000313" key="3">
    <source>
        <dbReference type="EMBL" id="GEN05686.1"/>
    </source>
</evidence>
<accession>A0A511SUU2</accession>
<feature type="compositionally biased region" description="Basic and acidic residues" evidence="2">
    <location>
        <begin position="307"/>
        <end position="322"/>
    </location>
</feature>
<feature type="region of interest" description="Disordered" evidence="2">
    <location>
        <begin position="280"/>
        <end position="348"/>
    </location>
</feature>
<evidence type="ECO:0000313" key="4">
    <source>
        <dbReference type="EMBL" id="SES98796.1"/>
    </source>
</evidence>
<dbReference type="AlphaFoldDB" id="A0A511SUU2"/>
<feature type="coiled-coil region" evidence="1">
    <location>
        <begin position="736"/>
        <end position="811"/>
    </location>
</feature>
<feature type="compositionally biased region" description="Basic and acidic residues" evidence="2">
    <location>
        <begin position="334"/>
        <end position="345"/>
    </location>
</feature>
<reference evidence="3 6" key="2">
    <citation type="submission" date="2019-07" db="EMBL/GenBank/DDBJ databases">
        <title>Whole genome shotgun sequence of Myxococcus fulvus NBRC 100333.</title>
        <authorList>
            <person name="Hosoyama A."/>
            <person name="Uohara A."/>
            <person name="Ohji S."/>
            <person name="Ichikawa N."/>
        </authorList>
    </citation>
    <scope>NUCLEOTIDE SEQUENCE [LARGE SCALE GENOMIC DNA]</scope>
    <source>
        <strain evidence="3 6">NBRC 100333</strain>
    </source>
</reference>
<evidence type="ECO:0000256" key="2">
    <source>
        <dbReference type="SAM" id="MobiDB-lite"/>
    </source>
</evidence>
<organism evidence="3 6">
    <name type="scientific">Myxococcus fulvus</name>
    <dbReference type="NCBI Taxonomy" id="33"/>
    <lineage>
        <taxon>Bacteria</taxon>
        <taxon>Pseudomonadati</taxon>
        <taxon>Myxococcota</taxon>
        <taxon>Myxococcia</taxon>
        <taxon>Myxococcales</taxon>
        <taxon>Cystobacterineae</taxon>
        <taxon>Myxococcaceae</taxon>
        <taxon>Myxococcus</taxon>
    </lineage>
</organism>
<feature type="compositionally biased region" description="Low complexity" evidence="2">
    <location>
        <begin position="294"/>
        <end position="305"/>
    </location>
</feature>